<feature type="region of interest" description="Disordered" evidence="1">
    <location>
        <begin position="1"/>
        <end position="20"/>
    </location>
</feature>
<dbReference type="EMBL" id="GL945481">
    <property type="protein sequence ID" value="EGN97856.1"/>
    <property type="molecule type" value="Genomic_DNA"/>
</dbReference>
<evidence type="ECO:0000256" key="1">
    <source>
        <dbReference type="SAM" id="MobiDB-lite"/>
    </source>
</evidence>
<dbReference type="InParanoid" id="F8Q0M7"/>
<protein>
    <submittedName>
        <fullName evidence="2">Uncharacterized protein</fullName>
    </submittedName>
</protein>
<organism evidence="3">
    <name type="scientific">Serpula lacrymans var. lacrymans (strain S7.3)</name>
    <name type="common">Dry rot fungus</name>
    <dbReference type="NCBI Taxonomy" id="936435"/>
    <lineage>
        <taxon>Eukaryota</taxon>
        <taxon>Fungi</taxon>
        <taxon>Dikarya</taxon>
        <taxon>Basidiomycota</taxon>
        <taxon>Agaricomycotina</taxon>
        <taxon>Agaricomycetes</taxon>
        <taxon>Agaricomycetidae</taxon>
        <taxon>Boletales</taxon>
        <taxon>Coniophorineae</taxon>
        <taxon>Serpulaceae</taxon>
        <taxon>Serpula</taxon>
    </lineage>
</organism>
<sequence length="104" mass="11756">MWMTFSGLASSGKEKSLPSRMSSCKFVQEERKTLKAGQPAFMGREFRESSLRYRVVSGIKPRVWIIVSKEGELKMPAPLNRKDSKLDRFAAMNIAKTIVATQSQ</sequence>
<dbReference type="AlphaFoldDB" id="F8Q0M7"/>
<dbReference type="Proteomes" id="UP000008063">
    <property type="component" value="Unassembled WGS sequence"/>
</dbReference>
<proteinExistence type="predicted"/>
<name>F8Q0M7_SERL3</name>
<accession>F8Q0M7</accession>
<evidence type="ECO:0000313" key="2">
    <source>
        <dbReference type="EMBL" id="EGN97856.1"/>
    </source>
</evidence>
<dbReference type="HOGENOM" id="CLU_2251696_0_0_1"/>
<evidence type="ECO:0000313" key="3">
    <source>
        <dbReference type="Proteomes" id="UP000008063"/>
    </source>
</evidence>
<keyword evidence="3" id="KW-1185">Reference proteome</keyword>
<reference evidence="3" key="1">
    <citation type="journal article" date="2011" name="Science">
        <title>The plant cell wall-decomposing machinery underlies the functional diversity of forest fungi.</title>
        <authorList>
            <person name="Eastwood D.C."/>
            <person name="Floudas D."/>
            <person name="Binder M."/>
            <person name="Majcherczyk A."/>
            <person name="Schneider P."/>
            <person name="Aerts A."/>
            <person name="Asiegbu F.O."/>
            <person name="Baker S.E."/>
            <person name="Barry K."/>
            <person name="Bendiksby M."/>
            <person name="Blumentritt M."/>
            <person name="Coutinho P.M."/>
            <person name="Cullen D."/>
            <person name="de Vries R.P."/>
            <person name="Gathman A."/>
            <person name="Goodell B."/>
            <person name="Henrissat B."/>
            <person name="Ihrmark K."/>
            <person name="Kauserud H."/>
            <person name="Kohler A."/>
            <person name="LaButti K."/>
            <person name="Lapidus A."/>
            <person name="Lavin J.L."/>
            <person name="Lee Y.-H."/>
            <person name="Lindquist E."/>
            <person name="Lilly W."/>
            <person name="Lucas S."/>
            <person name="Morin E."/>
            <person name="Murat C."/>
            <person name="Oguiza J.A."/>
            <person name="Park J."/>
            <person name="Pisabarro A.G."/>
            <person name="Riley R."/>
            <person name="Rosling A."/>
            <person name="Salamov A."/>
            <person name="Schmidt O."/>
            <person name="Schmutz J."/>
            <person name="Skrede I."/>
            <person name="Stenlid J."/>
            <person name="Wiebenga A."/>
            <person name="Xie X."/>
            <person name="Kuees U."/>
            <person name="Hibbett D.S."/>
            <person name="Hoffmeister D."/>
            <person name="Hoegberg N."/>
            <person name="Martin F."/>
            <person name="Grigoriev I.V."/>
            <person name="Watkinson S.C."/>
        </authorList>
    </citation>
    <scope>NUCLEOTIDE SEQUENCE [LARGE SCALE GENOMIC DNA]</scope>
    <source>
        <strain evidence="3">strain S7.3</strain>
    </source>
</reference>
<gene>
    <name evidence="2" type="ORF">SERLA73DRAFT_182610</name>
</gene>